<accession>E0NQ93</accession>
<dbReference type="InterPro" id="IPR001226">
    <property type="entry name" value="Flavodoxin_CS"/>
</dbReference>
<proteinExistence type="predicted"/>
<reference evidence="7" key="1">
    <citation type="submission" date="2010-07" db="EMBL/GenBank/DDBJ databases">
        <authorList>
            <person name="Muzny D."/>
            <person name="Qin X."/>
            <person name="Deng J."/>
            <person name="Jiang H."/>
            <person name="Liu Y."/>
            <person name="Qu J."/>
            <person name="Song X.-Z."/>
            <person name="Zhang L."/>
            <person name="Thornton R."/>
            <person name="Coyle M."/>
            <person name="Francisco L."/>
            <person name="Jackson L."/>
            <person name="Javaid M."/>
            <person name="Korchina V."/>
            <person name="Kovar C."/>
            <person name="Mata R."/>
            <person name="Mathew T."/>
            <person name="Ngo R."/>
            <person name="Nguyen L."/>
            <person name="Nguyen N."/>
            <person name="Okwuonu G."/>
            <person name="Ongeri F."/>
            <person name="Pham C."/>
            <person name="Simmons D."/>
            <person name="Wilczek-Boney K."/>
            <person name="Hale W."/>
            <person name="Jakkamsetti A."/>
            <person name="Pham P."/>
            <person name="Ruth R."/>
            <person name="San Lucas F."/>
            <person name="Warren J."/>
            <person name="Zhang J."/>
            <person name="Zhao Z."/>
            <person name="Zhou C."/>
            <person name="Zhu D."/>
            <person name="Lee S."/>
            <person name="Bess C."/>
            <person name="Blankenburg K."/>
            <person name="Forbes L."/>
            <person name="Fu Q."/>
            <person name="Gubbala S."/>
            <person name="Hirani K."/>
            <person name="Jayaseelan J.C."/>
            <person name="Lara F."/>
            <person name="Munidasa M."/>
            <person name="Palculict T."/>
            <person name="Patil S."/>
            <person name="Pu L.-L."/>
            <person name="Saada N."/>
            <person name="Tang L."/>
            <person name="Weissenberger G."/>
            <person name="Zhu Y."/>
            <person name="Hemphill L."/>
            <person name="Shang Y."/>
            <person name="Youmans B."/>
            <person name="Ayvaz T."/>
            <person name="Ross M."/>
            <person name="Santibanez J."/>
            <person name="Aqrawi P."/>
            <person name="Gross S."/>
            <person name="Joshi V."/>
            <person name="Fowler G."/>
            <person name="Nazareth L."/>
            <person name="Reid J."/>
            <person name="Worley K."/>
            <person name="Petrosino J."/>
            <person name="Highlander S."/>
            <person name="Gibbs R."/>
        </authorList>
    </citation>
    <scope>NUCLEOTIDE SEQUENCE [LARGE SCALE GENOMIC DNA]</scope>
    <source>
        <strain evidence="7">DSM 16973</strain>
    </source>
</reference>
<dbReference type="GO" id="GO:0046872">
    <property type="term" value="F:metal ion binding"/>
    <property type="evidence" value="ECO:0007669"/>
    <property type="project" value="UniProtKB-KW"/>
</dbReference>
<dbReference type="GO" id="GO:0010181">
    <property type="term" value="F:FMN binding"/>
    <property type="evidence" value="ECO:0007669"/>
    <property type="project" value="InterPro"/>
</dbReference>
<comment type="cofactor">
    <cofactor evidence="1">
        <name>FMN</name>
        <dbReference type="ChEBI" id="CHEBI:58210"/>
    </cofactor>
</comment>
<dbReference type="PANTHER" id="PTHR24960">
    <property type="entry name" value="PHOTOSYSTEM I IRON-SULFUR CENTER-RELATED"/>
    <property type="match status" value="1"/>
</dbReference>
<keyword evidence="8" id="KW-1185">Reference proteome</keyword>
<dbReference type="Proteomes" id="UP000004394">
    <property type="component" value="Unassembled WGS sequence"/>
</dbReference>
<dbReference type="BioCyc" id="PMAR862515-HMP:GMOO-355-MONOMER"/>
<dbReference type="InterPro" id="IPR029039">
    <property type="entry name" value="Flavoprotein-like_sf"/>
</dbReference>
<dbReference type="NCBIfam" id="NF038196">
    <property type="entry name" value="ferrodoxin_EFR1"/>
    <property type="match status" value="1"/>
</dbReference>
<dbReference type="InterPro" id="IPR047964">
    <property type="entry name" value="EFR1-like"/>
</dbReference>
<evidence type="ECO:0000259" key="6">
    <source>
        <dbReference type="PROSITE" id="PS51379"/>
    </source>
</evidence>
<evidence type="ECO:0000256" key="5">
    <source>
        <dbReference type="ARBA" id="ARBA00023014"/>
    </source>
</evidence>
<dbReference type="SUPFAM" id="SSF54862">
    <property type="entry name" value="4Fe-4S ferredoxins"/>
    <property type="match status" value="1"/>
</dbReference>
<keyword evidence="2" id="KW-0004">4Fe-4S</keyword>
<dbReference type="InterPro" id="IPR050157">
    <property type="entry name" value="PSI_iron-sulfur_center"/>
</dbReference>
<keyword evidence="4" id="KW-0408">Iron</keyword>
<name>E0NQ93_9BACT</name>
<evidence type="ECO:0000256" key="1">
    <source>
        <dbReference type="ARBA" id="ARBA00001917"/>
    </source>
</evidence>
<evidence type="ECO:0000256" key="2">
    <source>
        <dbReference type="ARBA" id="ARBA00022485"/>
    </source>
</evidence>
<dbReference type="EMBL" id="AEEI01000015">
    <property type="protein sequence ID" value="EFM02688.1"/>
    <property type="molecule type" value="Genomic_DNA"/>
</dbReference>
<dbReference type="PANTHER" id="PTHR24960:SF79">
    <property type="entry name" value="PHOTOSYSTEM I IRON-SULFUR CENTER"/>
    <property type="match status" value="1"/>
</dbReference>
<dbReference type="SUPFAM" id="SSF52218">
    <property type="entry name" value="Flavoproteins"/>
    <property type="match status" value="1"/>
</dbReference>
<sequence>MIFYFSATGNTKWAAEQLAAATGEQLYSISELIRADHCVFHLQETERIGFCFPVHGWRPPMPVCDFLTRIKIANATGHFCFALCTAGDTIGETMRILQQDLAVAGLHAEGLYSLLMPNTYVGLPFMTVDSKETAHRKLKVAAEEISRYVTDIVNRRAGSRLHVGRWPRINSRWLGEWFIRNALTDRPFRVNNERCIRCGRCATVCPMQNITGGKGEKPIWHHTDDCISCFACYHGCPVHAIDYGHRTRKKGQYYYGRKD</sequence>
<dbReference type="GO" id="GO:0051539">
    <property type="term" value="F:4 iron, 4 sulfur cluster binding"/>
    <property type="evidence" value="ECO:0007669"/>
    <property type="project" value="UniProtKB-KW"/>
</dbReference>
<dbReference type="PROSITE" id="PS00198">
    <property type="entry name" value="4FE4S_FER_1"/>
    <property type="match status" value="2"/>
</dbReference>
<organism evidence="7 8">
    <name type="scientific">Hoylesella marshii DSM 16973 = JCM 13450</name>
    <dbReference type="NCBI Taxonomy" id="862515"/>
    <lineage>
        <taxon>Bacteria</taxon>
        <taxon>Pseudomonadati</taxon>
        <taxon>Bacteroidota</taxon>
        <taxon>Bacteroidia</taxon>
        <taxon>Bacteroidales</taxon>
        <taxon>Prevotellaceae</taxon>
        <taxon>Hoylesella</taxon>
    </lineage>
</organism>
<feature type="domain" description="4Fe-4S ferredoxin-type" evidence="6">
    <location>
        <begin position="186"/>
        <end position="215"/>
    </location>
</feature>
<dbReference type="Gene3D" id="3.40.50.360">
    <property type="match status" value="1"/>
</dbReference>
<evidence type="ECO:0000313" key="8">
    <source>
        <dbReference type="Proteomes" id="UP000004394"/>
    </source>
</evidence>
<dbReference type="PROSITE" id="PS51379">
    <property type="entry name" value="4FE4S_FER_2"/>
    <property type="match status" value="2"/>
</dbReference>
<dbReference type="HOGENOM" id="CLU_068049_0_0_10"/>
<evidence type="ECO:0000313" key="7">
    <source>
        <dbReference type="EMBL" id="EFM02688.1"/>
    </source>
</evidence>
<gene>
    <name evidence="7" type="ORF">HMPREF0658_0344</name>
</gene>
<dbReference type="Gene3D" id="3.30.70.20">
    <property type="match status" value="1"/>
</dbReference>
<dbReference type="STRING" id="862515.HMPREF0658_0344"/>
<dbReference type="AlphaFoldDB" id="E0NQ93"/>
<dbReference type="InterPro" id="IPR017896">
    <property type="entry name" value="4Fe4S_Fe-S-bd"/>
</dbReference>
<evidence type="ECO:0000256" key="4">
    <source>
        <dbReference type="ARBA" id="ARBA00023004"/>
    </source>
</evidence>
<dbReference type="RefSeq" id="WP_006948080.1">
    <property type="nucleotide sequence ID" value="NZ_GL397214.1"/>
</dbReference>
<dbReference type="Pfam" id="PF14697">
    <property type="entry name" value="Fer4_21"/>
    <property type="match status" value="1"/>
</dbReference>
<keyword evidence="3" id="KW-0479">Metal-binding</keyword>
<dbReference type="GO" id="GO:0009055">
    <property type="term" value="F:electron transfer activity"/>
    <property type="evidence" value="ECO:0007669"/>
    <property type="project" value="InterPro"/>
</dbReference>
<feature type="domain" description="4Fe-4S ferredoxin-type" evidence="6">
    <location>
        <begin position="217"/>
        <end position="246"/>
    </location>
</feature>
<evidence type="ECO:0000256" key="3">
    <source>
        <dbReference type="ARBA" id="ARBA00022723"/>
    </source>
</evidence>
<keyword evidence="5" id="KW-0411">Iron-sulfur</keyword>
<dbReference type="PROSITE" id="PS00201">
    <property type="entry name" value="FLAVODOXIN"/>
    <property type="match status" value="1"/>
</dbReference>
<comment type="caution">
    <text evidence="7">The sequence shown here is derived from an EMBL/GenBank/DDBJ whole genome shotgun (WGS) entry which is preliminary data.</text>
</comment>
<protein>
    <submittedName>
        <fullName evidence="7">4Fe-4S binding domain protein</fullName>
    </submittedName>
</protein>
<dbReference type="InterPro" id="IPR017900">
    <property type="entry name" value="4Fe4S_Fe_S_CS"/>
</dbReference>
<dbReference type="eggNOG" id="COG1143">
    <property type="taxonomic scope" value="Bacteria"/>
</dbReference>